<sequence length="217" mass="23363">MLCYCVGVPRPRVHGQDQILDAVERLAVQSGPAAVTIRALSDATGVSNGAVYHTFGSRAGLVGRAWLRAGHRFLSAQGELIDAAPAGDAVAAVVAAAEAPAVFADEHPDSSRLLLMVRREELLGPETPTEIATQLRDLDRLLVDTMIRLARALWDRRDAAAVDVVTTCVVDLPTAILLRHNRIRDHDARERLRAAVRAVLAAGAPPPRRRNREGNAT</sequence>
<dbReference type="PANTHER" id="PTHR30055:SF209">
    <property type="entry name" value="POSSIBLE TRANSCRIPTIONAL REGULATORY PROTEIN (PROBABLY TETR-FAMILY)"/>
    <property type="match status" value="1"/>
</dbReference>
<dbReference type="EMBL" id="FTRV01000017">
    <property type="protein sequence ID" value="SPM31964.1"/>
    <property type="molecule type" value="Genomic_DNA"/>
</dbReference>
<dbReference type="PROSITE" id="PS50977">
    <property type="entry name" value="HTH_TETR_2"/>
    <property type="match status" value="1"/>
</dbReference>
<dbReference type="PANTHER" id="PTHR30055">
    <property type="entry name" value="HTH-TYPE TRANSCRIPTIONAL REGULATOR RUTR"/>
    <property type="match status" value="1"/>
</dbReference>
<dbReference type="Gene3D" id="1.10.357.10">
    <property type="entry name" value="Tetracycline Repressor, domain 2"/>
    <property type="match status" value="1"/>
</dbReference>
<dbReference type="GO" id="GO:0003700">
    <property type="term" value="F:DNA-binding transcription factor activity"/>
    <property type="evidence" value="ECO:0007669"/>
    <property type="project" value="TreeGrafter"/>
</dbReference>
<dbReference type="AlphaFoldDB" id="A0A2U3NKK2"/>
<accession>A0A2U3NKK2</accession>
<evidence type="ECO:0000256" key="2">
    <source>
        <dbReference type="PROSITE-ProRule" id="PRU00335"/>
    </source>
</evidence>
<reference evidence="4 5" key="1">
    <citation type="submission" date="2017-01" db="EMBL/GenBank/DDBJ databases">
        <authorList>
            <consortium name="Urmite Genomes"/>
        </authorList>
    </citation>
    <scope>NUCLEOTIDE SEQUENCE [LARGE SCALE GENOMIC DNA]</scope>
    <source>
        <strain evidence="4 5">AB308</strain>
    </source>
</reference>
<name>A0A2U3NKK2_9MYCO</name>
<gene>
    <name evidence="4" type="ORF">MTAB308_5489</name>
</gene>
<evidence type="ECO:0000259" key="3">
    <source>
        <dbReference type="PROSITE" id="PS50977"/>
    </source>
</evidence>
<dbReference type="GO" id="GO:0000976">
    <property type="term" value="F:transcription cis-regulatory region binding"/>
    <property type="evidence" value="ECO:0007669"/>
    <property type="project" value="TreeGrafter"/>
</dbReference>
<dbReference type="STRING" id="1841859.GCA_900157385_05491"/>
<evidence type="ECO:0000313" key="4">
    <source>
        <dbReference type="EMBL" id="SPM31964.1"/>
    </source>
</evidence>
<dbReference type="InterPro" id="IPR050109">
    <property type="entry name" value="HTH-type_TetR-like_transc_reg"/>
</dbReference>
<proteinExistence type="predicted"/>
<protein>
    <submittedName>
        <fullName evidence="4">TetR family transcriptional regulator</fullName>
    </submittedName>
</protein>
<feature type="DNA-binding region" description="H-T-H motif" evidence="2">
    <location>
        <begin position="36"/>
        <end position="55"/>
    </location>
</feature>
<dbReference type="SUPFAM" id="SSF46689">
    <property type="entry name" value="Homeodomain-like"/>
    <property type="match status" value="1"/>
</dbReference>
<keyword evidence="1 2" id="KW-0238">DNA-binding</keyword>
<feature type="domain" description="HTH tetR-type" evidence="3">
    <location>
        <begin position="13"/>
        <end position="73"/>
    </location>
</feature>
<keyword evidence="5" id="KW-1185">Reference proteome</keyword>
<dbReference type="Proteomes" id="UP000241595">
    <property type="component" value="Unassembled WGS sequence"/>
</dbReference>
<dbReference type="InterPro" id="IPR001647">
    <property type="entry name" value="HTH_TetR"/>
</dbReference>
<organism evidence="4 5">
    <name type="scientific">Mycobacterium terramassiliense</name>
    <dbReference type="NCBI Taxonomy" id="1841859"/>
    <lineage>
        <taxon>Bacteria</taxon>
        <taxon>Bacillati</taxon>
        <taxon>Actinomycetota</taxon>
        <taxon>Actinomycetes</taxon>
        <taxon>Mycobacteriales</taxon>
        <taxon>Mycobacteriaceae</taxon>
        <taxon>Mycobacterium</taxon>
    </lineage>
</organism>
<evidence type="ECO:0000313" key="5">
    <source>
        <dbReference type="Proteomes" id="UP000241595"/>
    </source>
</evidence>
<evidence type="ECO:0000256" key="1">
    <source>
        <dbReference type="ARBA" id="ARBA00023125"/>
    </source>
</evidence>
<dbReference type="Pfam" id="PF00440">
    <property type="entry name" value="TetR_N"/>
    <property type="match status" value="1"/>
</dbReference>
<dbReference type="InterPro" id="IPR009057">
    <property type="entry name" value="Homeodomain-like_sf"/>
</dbReference>